<protein>
    <submittedName>
        <fullName evidence="1">Uncharacterized protein</fullName>
    </submittedName>
</protein>
<keyword evidence="2" id="KW-1185">Reference proteome</keyword>
<name>A0ABP9W419_9BACT</name>
<evidence type="ECO:0000313" key="1">
    <source>
        <dbReference type="EMBL" id="GAA5510668.1"/>
    </source>
</evidence>
<reference evidence="1 2" key="1">
    <citation type="submission" date="2024-02" db="EMBL/GenBank/DDBJ databases">
        <title>Rhodopirellula caenicola NBRC 110016.</title>
        <authorList>
            <person name="Ichikawa N."/>
            <person name="Katano-Makiyama Y."/>
            <person name="Hidaka K."/>
        </authorList>
    </citation>
    <scope>NUCLEOTIDE SEQUENCE [LARGE SCALE GENOMIC DNA]</scope>
    <source>
        <strain evidence="1 2">NBRC 110016</strain>
    </source>
</reference>
<evidence type="ECO:0000313" key="2">
    <source>
        <dbReference type="Proteomes" id="UP001416858"/>
    </source>
</evidence>
<organism evidence="1 2">
    <name type="scientific">Novipirellula caenicola</name>
    <dbReference type="NCBI Taxonomy" id="1536901"/>
    <lineage>
        <taxon>Bacteria</taxon>
        <taxon>Pseudomonadati</taxon>
        <taxon>Planctomycetota</taxon>
        <taxon>Planctomycetia</taxon>
        <taxon>Pirellulales</taxon>
        <taxon>Pirellulaceae</taxon>
        <taxon>Novipirellula</taxon>
    </lineage>
</organism>
<sequence length="73" mass="8580">MRFTSRVWMFYHCRASLWLLETDFYSGFEYHLTQAYPATMGQSSPETLWQGDGPSSRCRVTKESESWPEIAFS</sequence>
<dbReference type="Proteomes" id="UP001416858">
    <property type="component" value="Unassembled WGS sequence"/>
</dbReference>
<accession>A0ABP9W419</accession>
<gene>
    <name evidence="1" type="ORF">Rcae01_06178</name>
</gene>
<proteinExistence type="predicted"/>
<dbReference type="EMBL" id="BAABRO010000026">
    <property type="protein sequence ID" value="GAA5510668.1"/>
    <property type="molecule type" value="Genomic_DNA"/>
</dbReference>
<comment type="caution">
    <text evidence="1">The sequence shown here is derived from an EMBL/GenBank/DDBJ whole genome shotgun (WGS) entry which is preliminary data.</text>
</comment>